<feature type="compositionally biased region" description="Basic and acidic residues" evidence="1">
    <location>
        <begin position="88"/>
        <end position="98"/>
    </location>
</feature>
<dbReference type="Proteomes" id="UP000028667">
    <property type="component" value="Segment"/>
</dbReference>
<dbReference type="KEGG" id="vg:20041460"/>
<dbReference type="GeneID" id="20041460"/>
<name>A0A076FGX9_9VIRU</name>
<proteinExistence type="predicted"/>
<feature type="compositionally biased region" description="Basic residues" evidence="1">
    <location>
        <begin position="108"/>
        <end position="118"/>
    </location>
</feature>
<evidence type="ECO:0008006" key="4">
    <source>
        <dbReference type="Google" id="ProtNLM"/>
    </source>
</evidence>
<reference evidence="2 3" key="1">
    <citation type="journal article" date="2014" name="Virology">
        <title>Genome of brown tide virus (AaV), the little giant of the Megaviridae, elucidates NCLDV genome expansion and host-virus coevolution.</title>
        <authorList>
            <person name="Moniruzzaman M."/>
            <person name="LeCleir G.R."/>
            <person name="Brown C.M."/>
            <person name="Gobler C.J."/>
            <person name="Bidle K.D."/>
            <person name="Wilson W.H."/>
            <person name="Wilhelm S.W."/>
        </authorList>
    </citation>
    <scope>NUCLEOTIDE SEQUENCE [LARGE SCALE GENOMIC DNA]</scope>
    <source>
        <strain evidence="2">BtV-01</strain>
    </source>
</reference>
<dbReference type="RefSeq" id="YP_009052230.1">
    <property type="nucleotide sequence ID" value="NC_024697.1"/>
</dbReference>
<evidence type="ECO:0000313" key="2">
    <source>
        <dbReference type="EMBL" id="AII16997.1"/>
    </source>
</evidence>
<gene>
    <name evidence="2" type="ORF">AaV_155</name>
</gene>
<accession>A0A076FGX9</accession>
<sequence>MNLIQLENMINDVSKMNNFEQNHVYKILNNCGVKLSENSNGYFVSLRDLTQETIDKLLDYTKQCNASKKEAKKNAISFSKIEKKLVSEKSDQPNDEWKQSMITDLQQKKKKKPKSKDT</sequence>
<evidence type="ECO:0000256" key="1">
    <source>
        <dbReference type="SAM" id="MobiDB-lite"/>
    </source>
</evidence>
<keyword evidence="3" id="KW-1185">Reference proteome</keyword>
<dbReference type="EMBL" id="KJ645900">
    <property type="protein sequence ID" value="AII16997.1"/>
    <property type="molecule type" value="Genomic_DNA"/>
</dbReference>
<evidence type="ECO:0000313" key="3">
    <source>
        <dbReference type="Proteomes" id="UP000028667"/>
    </source>
</evidence>
<organism evidence="2 3">
    <name type="scientific">Aureococcus anophagefferens virus</name>
    <dbReference type="NCBI Taxonomy" id="1474867"/>
    <lineage>
        <taxon>Viruses</taxon>
        <taxon>Varidnaviria</taxon>
        <taxon>Bamfordvirae</taxon>
        <taxon>Nucleocytoviricota</taxon>
        <taxon>Megaviricetes</taxon>
        <taxon>Imitervirales</taxon>
        <taxon>Schizomimiviridae</taxon>
        <taxon>Kratosvirus</taxon>
        <taxon>Kratosvirus quantuckense</taxon>
    </lineage>
</organism>
<feature type="region of interest" description="Disordered" evidence="1">
    <location>
        <begin position="88"/>
        <end position="118"/>
    </location>
</feature>
<protein>
    <recommendedName>
        <fullName evidence="4">NET domain-containing protein</fullName>
    </recommendedName>
</protein>